<dbReference type="Gene3D" id="1.10.510.10">
    <property type="entry name" value="Transferase(Phosphotransferase) domain 1"/>
    <property type="match status" value="1"/>
</dbReference>
<keyword evidence="5" id="KW-0418">Kinase</keyword>
<dbReference type="GO" id="GO:0004674">
    <property type="term" value="F:protein serine/threonine kinase activity"/>
    <property type="evidence" value="ECO:0007669"/>
    <property type="project" value="UniProtKB-KW"/>
</dbReference>
<dbReference type="InterPro" id="IPR008266">
    <property type="entry name" value="Tyr_kinase_AS"/>
</dbReference>
<evidence type="ECO:0000313" key="11">
    <source>
        <dbReference type="Proteomes" id="UP000232323"/>
    </source>
</evidence>
<evidence type="ECO:0000313" key="10">
    <source>
        <dbReference type="EMBL" id="GAX82534.1"/>
    </source>
</evidence>
<evidence type="ECO:0000259" key="9">
    <source>
        <dbReference type="PROSITE" id="PS50011"/>
    </source>
</evidence>
<evidence type="ECO:0000256" key="7">
    <source>
        <dbReference type="ARBA" id="ARBA00047899"/>
    </source>
</evidence>
<keyword evidence="11" id="KW-1185">Reference proteome</keyword>
<keyword evidence="4" id="KW-0547">Nucleotide-binding</keyword>
<dbReference type="PROSITE" id="PS50011">
    <property type="entry name" value="PROTEIN_KINASE_DOM"/>
    <property type="match status" value="1"/>
</dbReference>
<sequence>MGRVKPLIAEVEAQNMRLDSLCDIAKSIGLEVKDHSEAPLYVYKNKPLGTGGMGSIFELNDVDTSLARTGEVAKGTFNDPHAKAQCEYEGLAADSGWIEDFLVQLVVLVHKLHSQGVLHKDLTLGNLMMVDETSNLYLIDFGLSTLLNGKRPLIGGGTPEYQPPEVLRDSICLPAVPEDWFAAVGVLLVLLGKLIIGSEWLPYHTFDRQRANRVDMYYYMMRAKGIIWPEDLMKKHVPKSEQWRSLLEGLTQRKPAMRWGVREMSEDILSRVAAARPLLRDDIQELQDMRGRFMEEEFKLKEAAAADEQLLMKQKEINAKDSLKQHSRADDLLKTHDIVIASGEQVLSSNQEELQTVTRGRKNKAVVRKEAATLKQVIAMHAVPGNLVVDASKTKEAVQAVMKAQGARY</sequence>
<evidence type="ECO:0000256" key="8">
    <source>
        <dbReference type="ARBA" id="ARBA00048679"/>
    </source>
</evidence>
<name>A0A250XHI2_9CHLO</name>
<dbReference type="GO" id="GO:0007165">
    <property type="term" value="P:signal transduction"/>
    <property type="evidence" value="ECO:0007669"/>
    <property type="project" value="TreeGrafter"/>
</dbReference>
<comment type="caution">
    <text evidence="10">The sequence shown here is derived from an EMBL/GenBank/DDBJ whole genome shotgun (WGS) entry which is preliminary data.</text>
</comment>
<dbReference type="EMBL" id="BEGY01000082">
    <property type="protein sequence ID" value="GAX82534.1"/>
    <property type="molecule type" value="Genomic_DNA"/>
</dbReference>
<comment type="catalytic activity">
    <reaction evidence="7">
        <text>L-threonyl-[protein] + ATP = O-phospho-L-threonyl-[protein] + ADP + H(+)</text>
        <dbReference type="Rhea" id="RHEA:46608"/>
        <dbReference type="Rhea" id="RHEA-COMP:11060"/>
        <dbReference type="Rhea" id="RHEA-COMP:11605"/>
        <dbReference type="ChEBI" id="CHEBI:15378"/>
        <dbReference type="ChEBI" id="CHEBI:30013"/>
        <dbReference type="ChEBI" id="CHEBI:30616"/>
        <dbReference type="ChEBI" id="CHEBI:61977"/>
        <dbReference type="ChEBI" id="CHEBI:456216"/>
        <dbReference type="EC" id="2.7.11.1"/>
    </reaction>
</comment>
<dbReference type="InterPro" id="IPR000719">
    <property type="entry name" value="Prot_kinase_dom"/>
</dbReference>
<proteinExistence type="predicted"/>
<evidence type="ECO:0000256" key="2">
    <source>
        <dbReference type="ARBA" id="ARBA00022527"/>
    </source>
</evidence>
<dbReference type="SUPFAM" id="SSF56112">
    <property type="entry name" value="Protein kinase-like (PK-like)"/>
    <property type="match status" value="1"/>
</dbReference>
<dbReference type="PANTHER" id="PTHR43895">
    <property type="entry name" value="CALCIUM/CALMODULIN-DEPENDENT PROTEIN KINASE KINASE-RELATED"/>
    <property type="match status" value="1"/>
</dbReference>
<comment type="catalytic activity">
    <reaction evidence="8">
        <text>L-seryl-[protein] + ATP = O-phospho-L-seryl-[protein] + ADP + H(+)</text>
        <dbReference type="Rhea" id="RHEA:17989"/>
        <dbReference type="Rhea" id="RHEA-COMP:9863"/>
        <dbReference type="Rhea" id="RHEA-COMP:11604"/>
        <dbReference type="ChEBI" id="CHEBI:15378"/>
        <dbReference type="ChEBI" id="CHEBI:29999"/>
        <dbReference type="ChEBI" id="CHEBI:30616"/>
        <dbReference type="ChEBI" id="CHEBI:83421"/>
        <dbReference type="ChEBI" id="CHEBI:456216"/>
        <dbReference type="EC" id="2.7.11.1"/>
    </reaction>
</comment>
<keyword evidence="6" id="KW-0067">ATP-binding</keyword>
<evidence type="ECO:0000256" key="5">
    <source>
        <dbReference type="ARBA" id="ARBA00022777"/>
    </source>
</evidence>
<dbReference type="STRING" id="1157962.A0A250XHI2"/>
<dbReference type="AlphaFoldDB" id="A0A250XHI2"/>
<feature type="domain" description="Protein kinase" evidence="9">
    <location>
        <begin position="1"/>
        <end position="279"/>
    </location>
</feature>
<dbReference type="Proteomes" id="UP000232323">
    <property type="component" value="Unassembled WGS sequence"/>
</dbReference>
<dbReference type="EC" id="2.7.11.1" evidence="1"/>
<evidence type="ECO:0000256" key="4">
    <source>
        <dbReference type="ARBA" id="ARBA00022741"/>
    </source>
</evidence>
<evidence type="ECO:0000256" key="6">
    <source>
        <dbReference type="ARBA" id="ARBA00022840"/>
    </source>
</evidence>
<dbReference type="GO" id="GO:0005524">
    <property type="term" value="F:ATP binding"/>
    <property type="evidence" value="ECO:0007669"/>
    <property type="project" value="UniProtKB-KW"/>
</dbReference>
<organism evidence="10 11">
    <name type="scientific">Chlamydomonas eustigma</name>
    <dbReference type="NCBI Taxonomy" id="1157962"/>
    <lineage>
        <taxon>Eukaryota</taxon>
        <taxon>Viridiplantae</taxon>
        <taxon>Chlorophyta</taxon>
        <taxon>core chlorophytes</taxon>
        <taxon>Chlorophyceae</taxon>
        <taxon>CS clade</taxon>
        <taxon>Chlamydomonadales</taxon>
        <taxon>Chlamydomonadaceae</taxon>
        <taxon>Chlamydomonas</taxon>
    </lineage>
</organism>
<accession>A0A250XHI2</accession>
<evidence type="ECO:0000256" key="1">
    <source>
        <dbReference type="ARBA" id="ARBA00012513"/>
    </source>
</evidence>
<reference evidence="10 11" key="1">
    <citation type="submission" date="2017-08" db="EMBL/GenBank/DDBJ databases">
        <title>Acidophilic green algal genome provides insights into adaptation to an acidic environment.</title>
        <authorList>
            <person name="Hirooka S."/>
            <person name="Hirose Y."/>
            <person name="Kanesaki Y."/>
            <person name="Higuchi S."/>
            <person name="Fujiwara T."/>
            <person name="Onuma R."/>
            <person name="Era A."/>
            <person name="Ohbayashi R."/>
            <person name="Uzuka A."/>
            <person name="Nozaki H."/>
            <person name="Yoshikawa H."/>
            <person name="Miyagishima S.Y."/>
        </authorList>
    </citation>
    <scope>NUCLEOTIDE SEQUENCE [LARGE SCALE GENOMIC DNA]</scope>
    <source>
        <strain evidence="10 11">NIES-2499</strain>
    </source>
</reference>
<keyword evidence="3" id="KW-0808">Transferase</keyword>
<dbReference type="OrthoDB" id="3399at2759"/>
<keyword evidence="2" id="KW-0723">Serine/threonine-protein kinase</keyword>
<dbReference type="SMART" id="SM00220">
    <property type="entry name" value="S_TKc"/>
    <property type="match status" value="1"/>
</dbReference>
<evidence type="ECO:0000256" key="3">
    <source>
        <dbReference type="ARBA" id="ARBA00022679"/>
    </source>
</evidence>
<protein>
    <recommendedName>
        <fullName evidence="1">non-specific serine/threonine protein kinase</fullName>
        <ecNumber evidence="1">2.7.11.1</ecNumber>
    </recommendedName>
</protein>
<dbReference type="PANTHER" id="PTHR43895:SF32">
    <property type="entry name" value="SERINE_THREONINE-PROTEIN KINASE CHK1"/>
    <property type="match status" value="1"/>
</dbReference>
<dbReference type="InterPro" id="IPR011009">
    <property type="entry name" value="Kinase-like_dom_sf"/>
</dbReference>
<gene>
    <name evidence="10" type="ORF">CEUSTIGMA_g9961.t1</name>
</gene>
<dbReference type="PROSITE" id="PS00109">
    <property type="entry name" value="PROTEIN_KINASE_TYR"/>
    <property type="match status" value="1"/>
</dbReference>
<dbReference type="Pfam" id="PF00069">
    <property type="entry name" value="Pkinase"/>
    <property type="match status" value="1"/>
</dbReference>